<gene>
    <name evidence="2" type="ORF">GCM10009090_15540</name>
</gene>
<protein>
    <submittedName>
        <fullName evidence="2">Uncharacterized protein</fullName>
    </submittedName>
</protein>
<accession>A0A919F7E6</accession>
<feature type="region of interest" description="Disordered" evidence="1">
    <location>
        <begin position="23"/>
        <end position="59"/>
    </location>
</feature>
<dbReference type="EMBL" id="BNBA01000010">
    <property type="protein sequence ID" value="GHH52226.1"/>
    <property type="molecule type" value="Genomic_DNA"/>
</dbReference>
<comment type="caution">
    <text evidence="2">The sequence shown here is derived from an EMBL/GenBank/DDBJ whole genome shotgun (WGS) entry which is preliminary data.</text>
</comment>
<dbReference type="Proteomes" id="UP000623958">
    <property type="component" value="Unassembled WGS sequence"/>
</dbReference>
<reference evidence="2" key="2">
    <citation type="submission" date="2020-09" db="EMBL/GenBank/DDBJ databases">
        <authorList>
            <person name="Sun Q."/>
            <person name="Ohkuma M."/>
        </authorList>
    </citation>
    <scope>NUCLEOTIDE SEQUENCE</scope>
    <source>
        <strain evidence="2">JCM 13306</strain>
    </source>
</reference>
<sequence>MEAAAGASPLAARMTLDRVKVKTATAVQQNRRGPRYGQAHDSARVIPQGTEDMVGITGK</sequence>
<proteinExistence type="predicted"/>
<name>A0A919F7E6_9XANT</name>
<keyword evidence="3" id="KW-1185">Reference proteome</keyword>
<reference evidence="2" key="1">
    <citation type="journal article" date="2014" name="Int. J. Syst. Evol. Microbiol.">
        <title>Complete genome sequence of Corynebacterium casei LMG S-19264T (=DSM 44701T), isolated from a smear-ripened cheese.</title>
        <authorList>
            <consortium name="US DOE Joint Genome Institute (JGI-PGF)"/>
            <person name="Walter F."/>
            <person name="Albersmeier A."/>
            <person name="Kalinowski J."/>
            <person name="Ruckert C."/>
        </authorList>
    </citation>
    <scope>NUCLEOTIDE SEQUENCE</scope>
    <source>
        <strain evidence="2">JCM 13306</strain>
    </source>
</reference>
<evidence type="ECO:0000313" key="2">
    <source>
        <dbReference type="EMBL" id="GHH52226.1"/>
    </source>
</evidence>
<evidence type="ECO:0000256" key="1">
    <source>
        <dbReference type="SAM" id="MobiDB-lite"/>
    </source>
</evidence>
<organism evidence="2 3">
    <name type="scientific">Xanthomonas boreopolis</name>
    <dbReference type="NCBI Taxonomy" id="86183"/>
    <lineage>
        <taxon>Bacteria</taxon>
        <taxon>Pseudomonadati</taxon>
        <taxon>Pseudomonadota</taxon>
        <taxon>Gammaproteobacteria</taxon>
        <taxon>Lysobacterales</taxon>
        <taxon>Lysobacteraceae</taxon>
        <taxon>Xanthomonas</taxon>
    </lineage>
</organism>
<evidence type="ECO:0000313" key="3">
    <source>
        <dbReference type="Proteomes" id="UP000623958"/>
    </source>
</evidence>
<dbReference type="AlphaFoldDB" id="A0A919F7E6"/>